<keyword evidence="2" id="KW-1185">Reference proteome</keyword>
<comment type="caution">
    <text evidence="1">The sequence shown here is derived from an EMBL/GenBank/DDBJ whole genome shotgun (WGS) entry which is preliminary data.</text>
</comment>
<sequence>MVTIARLRGMDLLIYSNDHNPAHAHVRKGGEWTLKIELGKEGCASKIKEDAYSELVAAKWRKLAIKLVEDNLDDCWDTWKRFHND</sequence>
<accession>A0A6M0RY55</accession>
<gene>
    <name evidence="1" type="ORF">DXZ20_36995</name>
</gene>
<dbReference type="InterPro" id="IPR025427">
    <property type="entry name" value="DUF4160"/>
</dbReference>
<evidence type="ECO:0000313" key="2">
    <source>
        <dbReference type="Proteomes" id="UP000481033"/>
    </source>
</evidence>
<organism evidence="1 2">
    <name type="scientific">Adonisia turfae CCMR0081</name>
    <dbReference type="NCBI Taxonomy" id="2292702"/>
    <lineage>
        <taxon>Bacteria</taxon>
        <taxon>Bacillati</taxon>
        <taxon>Cyanobacteriota</taxon>
        <taxon>Adonisia</taxon>
        <taxon>Adonisia turfae</taxon>
    </lineage>
</organism>
<proteinExistence type="predicted"/>
<dbReference type="Proteomes" id="UP000481033">
    <property type="component" value="Unassembled WGS sequence"/>
</dbReference>
<dbReference type="AlphaFoldDB" id="A0A6M0RY55"/>
<name>A0A6M0RY55_9CYAN</name>
<dbReference type="Pfam" id="PF13711">
    <property type="entry name" value="DUF4160"/>
    <property type="match status" value="1"/>
</dbReference>
<evidence type="ECO:0000313" key="1">
    <source>
        <dbReference type="EMBL" id="NEZ61139.1"/>
    </source>
</evidence>
<dbReference type="RefSeq" id="WP_163703371.1">
    <property type="nucleotide sequence ID" value="NZ_QXHD01000004.1"/>
</dbReference>
<protein>
    <submittedName>
        <fullName evidence="1">DUF4160 domain-containing protein</fullName>
    </submittedName>
</protein>
<dbReference type="EMBL" id="QXHD01000004">
    <property type="protein sequence ID" value="NEZ61139.1"/>
    <property type="molecule type" value="Genomic_DNA"/>
</dbReference>
<reference evidence="1 2" key="1">
    <citation type="journal article" date="2020" name="Microb. Ecol.">
        <title>Ecogenomics of the Marine Benthic Filamentous Cyanobacterium Adonisia.</title>
        <authorList>
            <person name="Walter J.M."/>
            <person name="Coutinho F.H."/>
            <person name="Leomil L."/>
            <person name="Hargreaves P.I."/>
            <person name="Campeao M.E."/>
            <person name="Vieira V.V."/>
            <person name="Silva B.S."/>
            <person name="Fistarol G.O."/>
            <person name="Salomon P.S."/>
            <person name="Sawabe T."/>
            <person name="Mino S."/>
            <person name="Hosokawa M."/>
            <person name="Miyashita H."/>
            <person name="Maruyama F."/>
            <person name="van Verk M.C."/>
            <person name="Dutilh B.E."/>
            <person name="Thompson C.C."/>
            <person name="Thompson F.L."/>
        </authorList>
    </citation>
    <scope>NUCLEOTIDE SEQUENCE [LARGE SCALE GENOMIC DNA]</scope>
    <source>
        <strain evidence="1 2">CCMR0081</strain>
    </source>
</reference>